<name>A0A8J7UNA6_9HYPH</name>
<evidence type="ECO:0000313" key="2">
    <source>
        <dbReference type="EMBL" id="MBP0441292.1"/>
    </source>
</evidence>
<dbReference type="EMBL" id="JAGIYY010000012">
    <property type="protein sequence ID" value="MBP0441292.1"/>
    <property type="molecule type" value="Genomic_DNA"/>
</dbReference>
<proteinExistence type="predicted"/>
<reference evidence="2" key="1">
    <citation type="submission" date="2021-03" db="EMBL/GenBank/DDBJ databases">
        <title>Genome sequencing and assembly of Tianweitania sediminis.</title>
        <authorList>
            <person name="Chhetri G."/>
        </authorList>
    </citation>
    <scope>NUCLEOTIDE SEQUENCE</scope>
    <source>
        <strain evidence="2">Z8</strain>
    </source>
</reference>
<evidence type="ECO:0000313" key="3">
    <source>
        <dbReference type="Proteomes" id="UP000666240"/>
    </source>
</evidence>
<feature type="compositionally biased region" description="Basic and acidic residues" evidence="1">
    <location>
        <begin position="38"/>
        <end position="51"/>
    </location>
</feature>
<dbReference type="Proteomes" id="UP000666240">
    <property type="component" value="Unassembled WGS sequence"/>
</dbReference>
<organism evidence="2 3">
    <name type="scientific">Tianweitania sediminis</name>
    <dbReference type="NCBI Taxonomy" id="1502156"/>
    <lineage>
        <taxon>Bacteria</taxon>
        <taxon>Pseudomonadati</taxon>
        <taxon>Pseudomonadota</taxon>
        <taxon>Alphaproteobacteria</taxon>
        <taxon>Hyphomicrobiales</taxon>
        <taxon>Phyllobacteriaceae</taxon>
        <taxon>Tianweitania</taxon>
    </lineage>
</organism>
<dbReference type="RefSeq" id="WP_209337313.1">
    <property type="nucleotide sequence ID" value="NZ_JAGIYY010000012.1"/>
</dbReference>
<feature type="region of interest" description="Disordered" evidence="1">
    <location>
        <begin position="30"/>
        <end position="68"/>
    </location>
</feature>
<keyword evidence="3" id="KW-1185">Reference proteome</keyword>
<comment type="caution">
    <text evidence="2">The sequence shown here is derived from an EMBL/GenBank/DDBJ whole genome shotgun (WGS) entry which is preliminary data.</text>
</comment>
<dbReference type="AlphaFoldDB" id="A0A8J7UNA6"/>
<protein>
    <submittedName>
        <fullName evidence="2">Uncharacterized protein</fullName>
    </submittedName>
</protein>
<sequence>MVTIRRRGITAVLGGMDMLVRRTRMDDQAGHGVVQDRAGCDGHQDRQHHSQAEQAGLPALHAGHPWPK</sequence>
<gene>
    <name evidence="2" type="ORF">J5Y06_21830</name>
</gene>
<evidence type="ECO:0000256" key="1">
    <source>
        <dbReference type="SAM" id="MobiDB-lite"/>
    </source>
</evidence>
<accession>A0A8J7UNA6</accession>